<dbReference type="RefSeq" id="XP_009517277.1">
    <property type="nucleotide sequence ID" value="XM_009518982.1"/>
</dbReference>
<organism evidence="1 2">
    <name type="scientific">Phytophthora sojae (strain P6497)</name>
    <name type="common">Soybean stem and root rot agent</name>
    <name type="synonym">Phytophthora megasperma f. sp. glycines</name>
    <dbReference type="NCBI Taxonomy" id="1094619"/>
    <lineage>
        <taxon>Eukaryota</taxon>
        <taxon>Sar</taxon>
        <taxon>Stramenopiles</taxon>
        <taxon>Oomycota</taxon>
        <taxon>Peronosporomycetes</taxon>
        <taxon>Peronosporales</taxon>
        <taxon>Peronosporaceae</taxon>
        <taxon>Phytophthora</taxon>
    </lineage>
</organism>
<evidence type="ECO:0000313" key="2">
    <source>
        <dbReference type="Proteomes" id="UP000002640"/>
    </source>
</evidence>
<proteinExistence type="predicted"/>
<gene>
    <name evidence="1" type="ORF">PHYSODRAFT_294932</name>
</gene>
<dbReference type="AlphaFoldDB" id="G4YL87"/>
<dbReference type="InParanoid" id="G4YL87"/>
<dbReference type="Pfam" id="PF11369">
    <property type="entry name" value="DUF3160"/>
    <property type="match status" value="1"/>
</dbReference>
<protein>
    <submittedName>
        <fullName evidence="1">Uncharacterized protein</fullName>
    </submittedName>
</protein>
<dbReference type="Proteomes" id="UP000002640">
    <property type="component" value="Unassembled WGS sequence"/>
</dbReference>
<dbReference type="EMBL" id="JH159151">
    <property type="protein sequence ID" value="EGZ30002.1"/>
    <property type="molecule type" value="Genomic_DNA"/>
</dbReference>
<dbReference type="KEGG" id="psoj:PHYSODRAFT_294932"/>
<reference evidence="1 2" key="1">
    <citation type="journal article" date="2006" name="Science">
        <title>Phytophthora genome sequences uncover evolutionary origins and mechanisms of pathogenesis.</title>
        <authorList>
            <person name="Tyler B.M."/>
            <person name="Tripathy S."/>
            <person name="Zhang X."/>
            <person name="Dehal P."/>
            <person name="Jiang R.H."/>
            <person name="Aerts A."/>
            <person name="Arredondo F.D."/>
            <person name="Baxter L."/>
            <person name="Bensasson D."/>
            <person name="Beynon J.L."/>
            <person name="Chapman J."/>
            <person name="Damasceno C.M."/>
            <person name="Dorrance A.E."/>
            <person name="Dou D."/>
            <person name="Dickerman A.W."/>
            <person name="Dubchak I.L."/>
            <person name="Garbelotto M."/>
            <person name="Gijzen M."/>
            <person name="Gordon S.G."/>
            <person name="Govers F."/>
            <person name="Grunwald N.J."/>
            <person name="Huang W."/>
            <person name="Ivors K.L."/>
            <person name="Jones R.W."/>
            <person name="Kamoun S."/>
            <person name="Krampis K."/>
            <person name="Lamour K.H."/>
            <person name="Lee M.K."/>
            <person name="McDonald W.H."/>
            <person name="Medina M."/>
            <person name="Meijer H.J."/>
            <person name="Nordberg E.K."/>
            <person name="Maclean D.J."/>
            <person name="Ospina-Giraldo M.D."/>
            <person name="Morris P.F."/>
            <person name="Phuntumart V."/>
            <person name="Putnam N.H."/>
            <person name="Rash S."/>
            <person name="Rose J.K."/>
            <person name="Sakihama Y."/>
            <person name="Salamov A.A."/>
            <person name="Savidor A."/>
            <person name="Scheuring C.F."/>
            <person name="Smith B.M."/>
            <person name="Sobral B.W."/>
            <person name="Terry A."/>
            <person name="Torto-Alalibo T.A."/>
            <person name="Win J."/>
            <person name="Xu Z."/>
            <person name="Zhang H."/>
            <person name="Grigoriev I.V."/>
            <person name="Rokhsar D.S."/>
            <person name="Boore J.L."/>
        </authorList>
    </citation>
    <scope>NUCLEOTIDE SEQUENCE [LARGE SCALE GENOMIC DNA]</scope>
    <source>
        <strain evidence="1 2">P6497</strain>
    </source>
</reference>
<sequence length="189" mass="21346">MESNRHHPLRKNRCYDFRLTPEEKEKLAANGVVASQRMEAESFGGVYHRLYSDVLPVFVTADSILHAWHRSFDAFLIRLETTHLLPTLEDILSSSLTECEAMLSDEKEENSMVSTAVGNVVEYLTIGLSLLRGTLQKKTPRLEALWAAIHAEVTSTTEMLGSQRTIDFSLFKRRGHYTKSKSSSATSVR</sequence>
<evidence type="ECO:0000313" key="1">
    <source>
        <dbReference type="EMBL" id="EGZ30002.1"/>
    </source>
</evidence>
<name>G4YL87_PHYSP</name>
<dbReference type="GeneID" id="20641181"/>
<keyword evidence="2" id="KW-1185">Reference proteome</keyword>
<accession>G4YL87</accession>
<dbReference type="InterPro" id="IPR022601">
    <property type="entry name" value="DUF3160"/>
</dbReference>